<name>A0A8T0GHH3_CERPU</name>
<accession>A0A8T0GHH3</accession>
<dbReference type="AlphaFoldDB" id="A0A8T0GHH3"/>
<comment type="caution">
    <text evidence="1">The sequence shown here is derived from an EMBL/GenBank/DDBJ whole genome shotgun (WGS) entry which is preliminary data.</text>
</comment>
<keyword evidence="2" id="KW-1185">Reference proteome</keyword>
<sequence length="106" mass="12091">YKIQTSQTVASKPRTHHLSTEKLGVRTFNIILIPIEQSFKQKQQSTHLKKISSFHQRTVSLMQIALLFRRATPSQTMQTSVPLHMKFLLNGLAPSEQRELTAFTGT</sequence>
<proteinExistence type="predicted"/>
<dbReference type="Proteomes" id="UP000822688">
    <property type="component" value="Chromosome 11"/>
</dbReference>
<organism evidence="1 2">
    <name type="scientific">Ceratodon purpureus</name>
    <name type="common">Fire moss</name>
    <name type="synonym">Dicranum purpureum</name>
    <dbReference type="NCBI Taxonomy" id="3225"/>
    <lineage>
        <taxon>Eukaryota</taxon>
        <taxon>Viridiplantae</taxon>
        <taxon>Streptophyta</taxon>
        <taxon>Embryophyta</taxon>
        <taxon>Bryophyta</taxon>
        <taxon>Bryophytina</taxon>
        <taxon>Bryopsida</taxon>
        <taxon>Dicranidae</taxon>
        <taxon>Pseudoditrichales</taxon>
        <taxon>Ditrichaceae</taxon>
        <taxon>Ceratodon</taxon>
    </lineage>
</organism>
<evidence type="ECO:0000313" key="1">
    <source>
        <dbReference type="EMBL" id="KAG0557629.1"/>
    </source>
</evidence>
<reference evidence="1 2" key="1">
    <citation type="submission" date="2020-06" db="EMBL/GenBank/DDBJ databases">
        <title>WGS assembly of Ceratodon purpureus strain R40.</title>
        <authorList>
            <person name="Carey S.B."/>
            <person name="Jenkins J."/>
            <person name="Shu S."/>
            <person name="Lovell J.T."/>
            <person name="Sreedasyam A."/>
            <person name="Maumus F."/>
            <person name="Tiley G.P."/>
            <person name="Fernandez-Pozo N."/>
            <person name="Barry K."/>
            <person name="Chen C."/>
            <person name="Wang M."/>
            <person name="Lipzen A."/>
            <person name="Daum C."/>
            <person name="Saski C.A."/>
            <person name="Payton A.C."/>
            <person name="Mcbreen J.C."/>
            <person name="Conrad R.E."/>
            <person name="Kollar L.M."/>
            <person name="Olsson S."/>
            <person name="Huttunen S."/>
            <person name="Landis J.B."/>
            <person name="Wickett N.J."/>
            <person name="Johnson M.G."/>
            <person name="Rensing S.A."/>
            <person name="Grimwood J."/>
            <person name="Schmutz J."/>
            <person name="Mcdaniel S.F."/>
        </authorList>
    </citation>
    <scope>NUCLEOTIDE SEQUENCE [LARGE SCALE GENOMIC DNA]</scope>
    <source>
        <strain evidence="1 2">R40</strain>
    </source>
</reference>
<gene>
    <name evidence="1" type="ORF">KC19_11G144600</name>
</gene>
<evidence type="ECO:0000313" key="2">
    <source>
        <dbReference type="Proteomes" id="UP000822688"/>
    </source>
</evidence>
<protein>
    <submittedName>
        <fullName evidence="1">Uncharacterized protein</fullName>
    </submittedName>
</protein>
<feature type="non-terminal residue" evidence="1">
    <location>
        <position position="1"/>
    </location>
</feature>
<dbReference type="EMBL" id="CM026432">
    <property type="protein sequence ID" value="KAG0557629.1"/>
    <property type="molecule type" value="Genomic_DNA"/>
</dbReference>